<dbReference type="SMART" id="SM00418">
    <property type="entry name" value="HTH_ARSR"/>
    <property type="match status" value="1"/>
</dbReference>
<protein>
    <submittedName>
        <fullName evidence="2">Transcriptional regulatory protein (Helix-turn-helix), putative</fullName>
    </submittedName>
</protein>
<dbReference type="BioCyc" id="PSP1104324:GJSN-2185-MONOMER"/>
<dbReference type="AlphaFoldDB" id="G7VBC9"/>
<dbReference type="CDD" id="cd00090">
    <property type="entry name" value="HTH_ARSR"/>
    <property type="match status" value="1"/>
</dbReference>
<dbReference type="InterPro" id="IPR011991">
    <property type="entry name" value="ArsR-like_HTH"/>
</dbReference>
<dbReference type="Proteomes" id="UP000005867">
    <property type="component" value="Chromosome"/>
</dbReference>
<proteinExistence type="predicted"/>
<evidence type="ECO:0000259" key="1">
    <source>
        <dbReference type="PROSITE" id="PS50987"/>
    </source>
</evidence>
<evidence type="ECO:0000313" key="2">
    <source>
        <dbReference type="EMBL" id="AET33626.1"/>
    </source>
</evidence>
<dbReference type="KEGG" id="pyr:P186_2234"/>
<dbReference type="PROSITE" id="PS50987">
    <property type="entry name" value="HTH_ARSR_2"/>
    <property type="match status" value="1"/>
</dbReference>
<dbReference type="PANTHER" id="PTHR38600">
    <property type="entry name" value="TRANSCRIPTIONAL REGULATORY PROTEIN"/>
    <property type="match status" value="1"/>
</dbReference>
<name>G7VBC9_9CREN</name>
<keyword evidence="3" id="KW-1185">Reference proteome</keyword>
<dbReference type="RefSeq" id="WP_014289451.1">
    <property type="nucleotide sequence ID" value="NC_016645.1"/>
</dbReference>
<dbReference type="SUPFAM" id="SSF46785">
    <property type="entry name" value="Winged helix' DNA-binding domain"/>
    <property type="match status" value="1"/>
</dbReference>
<dbReference type="InterPro" id="IPR036390">
    <property type="entry name" value="WH_DNA-bd_sf"/>
</dbReference>
<dbReference type="PANTHER" id="PTHR38600:SF1">
    <property type="entry name" value="TRANSCRIPTIONAL REGULATORY PROTEIN"/>
    <property type="match status" value="1"/>
</dbReference>
<reference evidence="2 3" key="1">
    <citation type="journal article" date="2012" name="J. Bacteriol.">
        <title>Complete genome sequence of strain 1860, a crenarchaeon of the genus pyrobaculum able to grow with various electron acceptors.</title>
        <authorList>
            <person name="Mardanov A.V."/>
            <person name="Gumerov V.M."/>
            <person name="Slobodkina G.B."/>
            <person name="Beletsky A.V."/>
            <person name="Bonch-Osmolovskaya E.A."/>
            <person name="Ravin N.V."/>
            <person name="Skryabin K.G."/>
        </authorList>
    </citation>
    <scope>NUCLEOTIDE SEQUENCE [LARGE SCALE GENOMIC DNA]</scope>
    <source>
        <strain evidence="2 3">1860</strain>
    </source>
</reference>
<accession>G7VBC9</accession>
<dbReference type="Gene3D" id="1.10.10.10">
    <property type="entry name" value="Winged helix-like DNA-binding domain superfamily/Winged helix DNA-binding domain"/>
    <property type="match status" value="1"/>
</dbReference>
<dbReference type="eggNOG" id="arCOG04056">
    <property type="taxonomic scope" value="Archaea"/>
</dbReference>
<evidence type="ECO:0000313" key="3">
    <source>
        <dbReference type="Proteomes" id="UP000005867"/>
    </source>
</evidence>
<dbReference type="EMBL" id="CP003098">
    <property type="protein sequence ID" value="AET33626.1"/>
    <property type="molecule type" value="Genomic_DNA"/>
</dbReference>
<dbReference type="GO" id="GO:0003700">
    <property type="term" value="F:DNA-binding transcription factor activity"/>
    <property type="evidence" value="ECO:0007669"/>
    <property type="project" value="InterPro"/>
</dbReference>
<dbReference type="OrthoDB" id="28763at2157"/>
<dbReference type="InterPro" id="IPR001845">
    <property type="entry name" value="HTH_ArsR_DNA-bd_dom"/>
</dbReference>
<dbReference type="InterPro" id="IPR036388">
    <property type="entry name" value="WH-like_DNA-bd_sf"/>
</dbReference>
<sequence length="100" mass="11420">MIEEVLGAPLRIRILLALWKWGEVNMTELAHILNTNYNQLALHLKLLVDYGLVEEKRIGRARLVKLRDAELIHSLLQALALADEELTKKTNIESSEKPPN</sequence>
<feature type="domain" description="HTH arsR-type" evidence="1">
    <location>
        <begin position="1"/>
        <end position="86"/>
    </location>
</feature>
<dbReference type="Pfam" id="PF12840">
    <property type="entry name" value="HTH_20"/>
    <property type="match status" value="1"/>
</dbReference>
<gene>
    <name evidence="2" type="ORF">P186_2234</name>
</gene>
<dbReference type="GeneID" id="11593838"/>
<organism evidence="2 3">
    <name type="scientific">Pyrobaculum ferrireducens</name>
    <dbReference type="NCBI Taxonomy" id="1104324"/>
    <lineage>
        <taxon>Archaea</taxon>
        <taxon>Thermoproteota</taxon>
        <taxon>Thermoprotei</taxon>
        <taxon>Thermoproteales</taxon>
        <taxon>Thermoproteaceae</taxon>
        <taxon>Pyrobaculum</taxon>
    </lineage>
</organism>
<dbReference type="HOGENOM" id="CLU_184944_1_0_2"/>
<dbReference type="STRING" id="1104324.P186_2234"/>